<dbReference type="AlphaFoldDB" id="A0A378ZSF1"/>
<protein>
    <submittedName>
        <fullName evidence="2">Uncharacterized protein</fullName>
    </submittedName>
</protein>
<keyword evidence="1" id="KW-0732">Signal</keyword>
<dbReference type="EMBL" id="UGSK01000001">
    <property type="protein sequence ID" value="SUB00185.1"/>
    <property type="molecule type" value="Genomic_DNA"/>
</dbReference>
<evidence type="ECO:0000256" key="1">
    <source>
        <dbReference type="SAM" id="SignalP"/>
    </source>
</evidence>
<gene>
    <name evidence="2" type="ORF">NCTC13350_01097</name>
</gene>
<reference evidence="2 3" key="1">
    <citation type="submission" date="2018-06" db="EMBL/GenBank/DDBJ databases">
        <authorList>
            <consortium name="Pathogen Informatics"/>
            <person name="Doyle S."/>
        </authorList>
    </citation>
    <scope>NUCLEOTIDE SEQUENCE [LARGE SCALE GENOMIC DNA]</scope>
    <source>
        <strain evidence="2 3">NCTC13350</strain>
    </source>
</reference>
<name>A0A378ZSF1_9HYPH</name>
<accession>A0A378ZSF1</accession>
<feature type="chain" id="PRO_5016912117" evidence="1">
    <location>
        <begin position="25"/>
        <end position="229"/>
    </location>
</feature>
<evidence type="ECO:0000313" key="3">
    <source>
        <dbReference type="Proteomes" id="UP000255000"/>
    </source>
</evidence>
<evidence type="ECO:0000313" key="2">
    <source>
        <dbReference type="EMBL" id="SUB00185.1"/>
    </source>
</evidence>
<feature type="signal peptide" evidence="1">
    <location>
        <begin position="1"/>
        <end position="24"/>
    </location>
</feature>
<dbReference type="Proteomes" id="UP000255000">
    <property type="component" value="Unassembled WGS sequence"/>
</dbReference>
<sequence>MTSRRVNFPAGRAFAGALAGLCMAAAGLDAVLGESSAFFTRSGNMAERLEPLYNGTAHVSHSTYANKLLMRDCDEALSSVYARLLPQEQRLAGARSCLALSEDVNASSPADGLAWLIQAKAQDALGDMPAAAAALRRSQEASAGEGWLAVSRIRFLLPRLSGMGEAAQAVFVPDVTLLAMSRNGPARLAEIYKQHGENGQALIGIIDKLPDTAKAQFLKQLRALSRQDS</sequence>
<proteinExistence type="predicted"/>
<organism evidence="2 3">
    <name type="scientific">Pannonibacter phragmitetus</name>
    <dbReference type="NCBI Taxonomy" id="121719"/>
    <lineage>
        <taxon>Bacteria</taxon>
        <taxon>Pseudomonadati</taxon>
        <taxon>Pseudomonadota</taxon>
        <taxon>Alphaproteobacteria</taxon>
        <taxon>Hyphomicrobiales</taxon>
        <taxon>Stappiaceae</taxon>
        <taxon>Pannonibacter</taxon>
    </lineage>
</organism>